<dbReference type="EMBL" id="CP002467">
    <property type="protein sequence ID" value="ADV84589.1"/>
    <property type="molecule type" value="Genomic_DNA"/>
</dbReference>
<accession>E8V232</accession>
<proteinExistence type="predicted"/>
<dbReference type="Gene3D" id="3.40.390.10">
    <property type="entry name" value="Collagenase (Catalytic Domain)"/>
    <property type="match status" value="1"/>
</dbReference>
<reference evidence="1 2" key="1">
    <citation type="journal article" date="2012" name="Stand. Genomic Sci.">
        <title>Complete genome sequence of Terriglobus saanensis type strain SP1PR4(T), an Acidobacteria from tundra soil.</title>
        <authorList>
            <person name="Rawat S.R."/>
            <person name="Mannisto M.K."/>
            <person name="Starovoytov V."/>
            <person name="Goodwin L."/>
            <person name="Nolan M."/>
            <person name="Hauser L."/>
            <person name="Land M."/>
            <person name="Davenport K.W."/>
            <person name="Woyke T."/>
            <person name="Haggblom M.M."/>
        </authorList>
    </citation>
    <scope>NUCLEOTIDE SEQUENCE</scope>
    <source>
        <strain evidence="2">ATCC BAA-1853 / DSM 23119 / SP1PR4</strain>
    </source>
</reference>
<dbReference type="Proteomes" id="UP000006844">
    <property type="component" value="Chromosome"/>
</dbReference>
<sequence length="217" mass="24838">MNKAQREQKINDMLLKIRRDLQRMQDLLNPRLAPHGEALISKAYLDRQVGKYLKPLTNSEVREHIQDLMQALQIPPLLNVPDGSGAVPYKKPVWDTEGDGPEHLDWRTRVAFGWASVGKMGGHKIRITKRAFLLFSDTTLRGVMLHEATHFALDTDDIHYSSFHLNSVLKDLPNGHKNADNWRIFYQKMSKHFSSGIKEEAPQLAPPVLGPPFKLRF</sequence>
<protein>
    <submittedName>
        <fullName evidence="1">Uncharacterized protein</fullName>
    </submittedName>
</protein>
<name>E8V232_TERSS</name>
<dbReference type="GO" id="GO:0008237">
    <property type="term" value="F:metallopeptidase activity"/>
    <property type="evidence" value="ECO:0007669"/>
    <property type="project" value="InterPro"/>
</dbReference>
<gene>
    <name evidence="1" type="ordered locus">AciPR4_3840</name>
</gene>
<dbReference type="InterPro" id="IPR024079">
    <property type="entry name" value="MetalloPept_cat_dom_sf"/>
</dbReference>
<evidence type="ECO:0000313" key="2">
    <source>
        <dbReference type="Proteomes" id="UP000006844"/>
    </source>
</evidence>
<dbReference type="HOGENOM" id="CLU_1271770_0_0_0"/>
<organism evidence="1 2">
    <name type="scientific">Terriglobus saanensis (strain ATCC BAA-1853 / DSM 23119 / SP1PR4)</name>
    <dbReference type="NCBI Taxonomy" id="401053"/>
    <lineage>
        <taxon>Bacteria</taxon>
        <taxon>Pseudomonadati</taxon>
        <taxon>Acidobacteriota</taxon>
        <taxon>Terriglobia</taxon>
        <taxon>Terriglobales</taxon>
        <taxon>Acidobacteriaceae</taxon>
        <taxon>Terriglobus</taxon>
    </lineage>
</organism>
<evidence type="ECO:0000313" key="1">
    <source>
        <dbReference type="EMBL" id="ADV84589.1"/>
    </source>
</evidence>
<dbReference type="AlphaFoldDB" id="E8V232"/>
<keyword evidence="2" id="KW-1185">Reference proteome</keyword>
<dbReference type="KEGG" id="tsa:AciPR4_3840"/>
<dbReference type="RefSeq" id="WP_013570319.1">
    <property type="nucleotide sequence ID" value="NC_014963.1"/>
</dbReference>